<dbReference type="EMBL" id="MLYO01000013">
    <property type="protein sequence ID" value="OIK06710.1"/>
    <property type="molecule type" value="Genomic_DNA"/>
</dbReference>
<proteinExistence type="predicted"/>
<dbReference type="AlphaFoldDB" id="A0A1S2QKL2"/>
<dbReference type="OrthoDB" id="4495845at2"/>
<evidence type="ECO:0000313" key="1">
    <source>
        <dbReference type="EMBL" id="OIK06710.1"/>
    </source>
</evidence>
<dbReference type="Proteomes" id="UP000179642">
    <property type="component" value="Unassembled WGS sequence"/>
</dbReference>
<protein>
    <submittedName>
        <fullName evidence="1">Uncharacterized protein</fullName>
    </submittedName>
</protein>
<sequence>MKPPNLDTLFDTPAERRGDAVVHLGRPSEISSQPEVRYGIGQLARLAEASARPGPARLHGRRALHTLLTRLNAAVLVTDARTRRPLGVRGAI</sequence>
<accession>A0A1S2QKL2</accession>
<comment type="caution">
    <text evidence="1">The sequence shown here is derived from an EMBL/GenBank/DDBJ whole genome shotgun (WGS) entry which is preliminary data.</text>
</comment>
<keyword evidence="2" id="KW-1185">Reference proteome</keyword>
<organism evidence="1 2">
    <name type="scientific">Streptomyces monashensis</name>
    <dbReference type="NCBI Taxonomy" id="1678012"/>
    <lineage>
        <taxon>Bacteria</taxon>
        <taxon>Bacillati</taxon>
        <taxon>Actinomycetota</taxon>
        <taxon>Actinomycetes</taxon>
        <taxon>Kitasatosporales</taxon>
        <taxon>Streptomycetaceae</taxon>
        <taxon>Streptomyces</taxon>
    </lineage>
</organism>
<name>A0A1S2QKL2_9ACTN</name>
<gene>
    <name evidence="1" type="ORF">BIV23_06900</name>
</gene>
<evidence type="ECO:0000313" key="2">
    <source>
        <dbReference type="Proteomes" id="UP000179642"/>
    </source>
</evidence>
<dbReference type="RefSeq" id="WP_071379844.1">
    <property type="nucleotide sequence ID" value="NZ_MLYO01000013.1"/>
</dbReference>
<reference evidence="1 2" key="1">
    <citation type="submission" date="2016-10" db="EMBL/GenBank/DDBJ databases">
        <title>Genome sequence of Streptomyces sp. MUSC 1.</title>
        <authorList>
            <person name="Lee L.-H."/>
            <person name="Ser H.-L."/>
            <person name="Law J.W.-F."/>
        </authorList>
    </citation>
    <scope>NUCLEOTIDE SEQUENCE [LARGE SCALE GENOMIC DNA]</scope>
    <source>
        <strain evidence="1 2">MUSC 1</strain>
    </source>
</reference>